<protein>
    <submittedName>
        <fullName evidence="2">Uncharacterized protein</fullName>
    </submittedName>
</protein>
<dbReference type="EMBL" id="HG992341">
    <property type="protein sequence ID" value="CAE6689858.1"/>
    <property type="molecule type" value="Genomic_DNA"/>
</dbReference>
<evidence type="ECO:0000313" key="4">
    <source>
        <dbReference type="Proteomes" id="UP000835287"/>
    </source>
</evidence>
<gene>
    <name evidence="2" type="ORF">CFBP1159_01480</name>
    <name evidence="1" type="ORF">XAC301_01420</name>
</gene>
<reference evidence="3 4" key="1">
    <citation type="submission" date="2021-02" db="EMBL/GenBank/DDBJ databases">
        <authorList>
            <person name="Pothier F. J."/>
        </authorList>
    </citation>
    <scope>NUCLEOTIDE SEQUENCE</scope>
    <source>
        <strain evidence="1 4">301</strain>
        <strain evidence="2 3">CFBP 1159</strain>
    </source>
</reference>
<dbReference type="EMBL" id="HG992338">
    <property type="protein sequence ID" value="CAE6689523.1"/>
    <property type="molecule type" value="Genomic_DNA"/>
</dbReference>
<name>A0A8D6UFR3_9XANT</name>
<dbReference type="Proteomes" id="UP000835287">
    <property type="component" value="Chromosome"/>
</dbReference>
<proteinExistence type="predicted"/>
<keyword evidence="4" id="KW-1185">Reference proteome</keyword>
<dbReference type="EMBL" id="HG992338">
    <property type="protein sequence ID" value="CAE6689541.1"/>
    <property type="molecule type" value="Genomic_DNA"/>
</dbReference>
<dbReference type="AlphaFoldDB" id="A0A8D6UFR3"/>
<evidence type="ECO:0000313" key="2">
    <source>
        <dbReference type="EMBL" id="CAE6689858.1"/>
    </source>
</evidence>
<organism evidence="2">
    <name type="scientific">Xanthomonas arboricola pv. corylina</name>
    <dbReference type="NCBI Taxonomy" id="487821"/>
    <lineage>
        <taxon>Bacteria</taxon>
        <taxon>Pseudomonadati</taxon>
        <taxon>Pseudomonadota</taxon>
        <taxon>Gammaproteobacteria</taxon>
        <taxon>Lysobacterales</taxon>
        <taxon>Lysobacteraceae</taxon>
        <taxon>Xanthomonas</taxon>
    </lineage>
</organism>
<accession>A0A8D6UFR3</accession>
<evidence type="ECO:0000313" key="3">
    <source>
        <dbReference type="Proteomes" id="UP000835243"/>
    </source>
</evidence>
<sequence length="61" mass="6675">MQIRCVALPPIGEQFGTSLRFCIDYFYADPKQDIGNLLSKVGKLAVELNSAKGLYPQVVAS</sequence>
<dbReference type="Proteomes" id="UP000835243">
    <property type="component" value="Chromosome"/>
</dbReference>
<evidence type="ECO:0000313" key="1">
    <source>
        <dbReference type="EMBL" id="CAE6689523.1"/>
    </source>
</evidence>
<dbReference type="EMBL" id="HG992341">
    <property type="protein sequence ID" value="CAE6689838.1"/>
    <property type="molecule type" value="Genomic_DNA"/>
</dbReference>